<dbReference type="AlphaFoldDB" id="A0ABD1SIY8"/>
<protein>
    <submittedName>
        <fullName evidence="1">Uncharacterized protein</fullName>
    </submittedName>
</protein>
<gene>
    <name evidence="1" type="ORF">Fot_34537</name>
</gene>
<reference evidence="2" key="1">
    <citation type="submission" date="2024-07" db="EMBL/GenBank/DDBJ databases">
        <title>Two chromosome-level genome assemblies of Korean endemic species Abeliophyllum distichum and Forsythia ovata (Oleaceae).</title>
        <authorList>
            <person name="Jang H."/>
        </authorList>
    </citation>
    <scope>NUCLEOTIDE SEQUENCE [LARGE SCALE GENOMIC DNA]</scope>
</reference>
<dbReference type="Proteomes" id="UP001604277">
    <property type="component" value="Unassembled WGS sequence"/>
</dbReference>
<keyword evidence="2" id="KW-1185">Reference proteome</keyword>
<organism evidence="1 2">
    <name type="scientific">Forsythia ovata</name>
    <dbReference type="NCBI Taxonomy" id="205694"/>
    <lineage>
        <taxon>Eukaryota</taxon>
        <taxon>Viridiplantae</taxon>
        <taxon>Streptophyta</taxon>
        <taxon>Embryophyta</taxon>
        <taxon>Tracheophyta</taxon>
        <taxon>Spermatophyta</taxon>
        <taxon>Magnoliopsida</taxon>
        <taxon>eudicotyledons</taxon>
        <taxon>Gunneridae</taxon>
        <taxon>Pentapetalae</taxon>
        <taxon>asterids</taxon>
        <taxon>lamiids</taxon>
        <taxon>Lamiales</taxon>
        <taxon>Oleaceae</taxon>
        <taxon>Forsythieae</taxon>
        <taxon>Forsythia</taxon>
    </lineage>
</organism>
<dbReference type="EMBL" id="JBFOLJ010000010">
    <property type="protein sequence ID" value="KAL2500689.1"/>
    <property type="molecule type" value="Genomic_DNA"/>
</dbReference>
<name>A0ABD1SIY8_9LAMI</name>
<evidence type="ECO:0000313" key="2">
    <source>
        <dbReference type="Proteomes" id="UP001604277"/>
    </source>
</evidence>
<accession>A0ABD1SIY8</accession>
<sequence>MSTEVGKWWPYESNENTVGLEGWKFLGSRNLRFIESERNWWYLSCKRCPKKNNDDEGENMFKEGKKVPHLQFRSKMVHDRSLRLMNNPYALSPSKSATSVNDQHDSKEFLALLLDALYEYKNHVKHKPCAEVNDEDGR</sequence>
<evidence type="ECO:0000313" key="1">
    <source>
        <dbReference type="EMBL" id="KAL2500689.1"/>
    </source>
</evidence>
<comment type="caution">
    <text evidence="1">The sequence shown here is derived from an EMBL/GenBank/DDBJ whole genome shotgun (WGS) entry which is preliminary data.</text>
</comment>
<proteinExistence type="predicted"/>